<feature type="transmembrane region" description="Helical" evidence="1">
    <location>
        <begin position="14"/>
        <end position="36"/>
    </location>
</feature>
<sequence length="50" mass="5743">MYGLFWRMLPGPTFVKALICLALLVGIFFLLMEVVFPYISTLMPYQEVAV</sequence>
<dbReference type="Proteomes" id="UP000427071">
    <property type="component" value="Chromosome"/>
</dbReference>
<evidence type="ECO:0000313" key="2">
    <source>
        <dbReference type="EMBL" id="QGU03157.1"/>
    </source>
</evidence>
<gene>
    <name evidence="2" type="ORF">CKALI_11575</name>
</gene>
<dbReference type="KEGG" id="ckw:CKALI_11575"/>
<dbReference type="EMBL" id="CP046452">
    <property type="protein sequence ID" value="QGU03157.1"/>
    <property type="molecule type" value="Genomic_DNA"/>
</dbReference>
<name>A0A6B8VU42_9CORY</name>
<keyword evidence="1" id="KW-1133">Transmembrane helix</keyword>
<accession>A0A6B8VU42</accession>
<dbReference type="RefSeq" id="WP_197079704.1">
    <property type="nucleotide sequence ID" value="NZ_CP046452.1"/>
</dbReference>
<proteinExistence type="predicted"/>
<keyword evidence="1" id="KW-0812">Transmembrane</keyword>
<evidence type="ECO:0000313" key="3">
    <source>
        <dbReference type="Proteomes" id="UP000427071"/>
    </source>
</evidence>
<keyword evidence="1" id="KW-0472">Membrane</keyword>
<organism evidence="2 3">
    <name type="scientific">Corynebacterium kalinowskii</name>
    <dbReference type="NCBI Taxonomy" id="2675216"/>
    <lineage>
        <taxon>Bacteria</taxon>
        <taxon>Bacillati</taxon>
        <taxon>Actinomycetota</taxon>
        <taxon>Actinomycetes</taxon>
        <taxon>Mycobacteriales</taxon>
        <taxon>Corynebacteriaceae</taxon>
        <taxon>Corynebacterium</taxon>
    </lineage>
</organism>
<protein>
    <submittedName>
        <fullName evidence="2">Uncharacterized protein</fullName>
    </submittedName>
</protein>
<evidence type="ECO:0000256" key="1">
    <source>
        <dbReference type="SAM" id="Phobius"/>
    </source>
</evidence>
<reference evidence="3" key="1">
    <citation type="submission" date="2019-11" db="EMBL/GenBank/DDBJ databases">
        <title>Complete genome sequence of Corynebacterium kalinowskii 1959, a novel Corynebacterium species isolated from soil of a small paddock in Vilsendorf, Germany.</title>
        <authorList>
            <person name="Schaffert L."/>
            <person name="Ruwe M."/>
            <person name="Milse J."/>
            <person name="Hanuschka K."/>
            <person name="Ortseifen V."/>
            <person name="Droste J."/>
            <person name="Brandt D."/>
            <person name="Schlueter L."/>
            <person name="Kutter Y."/>
            <person name="Vinke S."/>
            <person name="Viehoefer P."/>
            <person name="Jacob L."/>
            <person name="Luebke N.-C."/>
            <person name="Schulte-Berndt E."/>
            <person name="Hain C."/>
            <person name="Linder M."/>
            <person name="Schmidt P."/>
            <person name="Wollenschlaeger L."/>
            <person name="Luttermann T."/>
            <person name="Thieme E."/>
            <person name="Hassa J."/>
            <person name="Haak M."/>
            <person name="Wittchen M."/>
            <person name="Mentz A."/>
            <person name="Persicke M."/>
            <person name="Busche T."/>
            <person name="Ruckert C."/>
        </authorList>
    </citation>
    <scope>NUCLEOTIDE SEQUENCE [LARGE SCALE GENOMIC DNA]</scope>
    <source>
        <strain evidence="3">1959</strain>
    </source>
</reference>
<keyword evidence="3" id="KW-1185">Reference proteome</keyword>
<dbReference type="AlphaFoldDB" id="A0A6B8VU42"/>